<protein>
    <submittedName>
        <fullName evidence="2">Uncharacterized protein</fullName>
    </submittedName>
</protein>
<dbReference type="GeneID" id="76629908"/>
<comment type="caution">
    <text evidence="2">The sequence shown here is derived from an EMBL/GenBank/DDBJ whole genome shotgun (WGS) entry which is preliminary data.</text>
</comment>
<organism evidence="2 3">
    <name type="scientific">Halovenus salina</name>
    <dbReference type="NCBI Taxonomy" id="1510225"/>
    <lineage>
        <taxon>Archaea</taxon>
        <taxon>Methanobacteriati</taxon>
        <taxon>Methanobacteriota</taxon>
        <taxon>Stenosarchaea group</taxon>
        <taxon>Halobacteria</taxon>
        <taxon>Halobacteriales</taxon>
        <taxon>Haloarculaceae</taxon>
        <taxon>Halovenus</taxon>
    </lineage>
</organism>
<dbReference type="Proteomes" id="UP001596445">
    <property type="component" value="Unassembled WGS sequence"/>
</dbReference>
<reference evidence="2 3" key="1">
    <citation type="journal article" date="2019" name="Int. J. Syst. Evol. Microbiol.">
        <title>The Global Catalogue of Microorganisms (GCM) 10K type strain sequencing project: providing services to taxonomists for standard genome sequencing and annotation.</title>
        <authorList>
            <consortium name="The Broad Institute Genomics Platform"/>
            <consortium name="The Broad Institute Genome Sequencing Center for Infectious Disease"/>
            <person name="Wu L."/>
            <person name="Ma J."/>
        </authorList>
    </citation>
    <scope>NUCLEOTIDE SEQUENCE [LARGE SCALE GENOMIC DNA]</scope>
    <source>
        <strain evidence="2 3">JCM 30072</strain>
    </source>
</reference>
<gene>
    <name evidence="2" type="ORF">ACFQQG_06980</name>
</gene>
<dbReference type="AlphaFoldDB" id="A0ABD5VXF9"/>
<keyword evidence="3" id="KW-1185">Reference proteome</keyword>
<dbReference type="EMBL" id="JBHSZI010000001">
    <property type="protein sequence ID" value="MFC7057958.1"/>
    <property type="molecule type" value="Genomic_DNA"/>
</dbReference>
<feature type="compositionally biased region" description="Low complexity" evidence="1">
    <location>
        <begin position="32"/>
        <end position="46"/>
    </location>
</feature>
<evidence type="ECO:0000313" key="2">
    <source>
        <dbReference type="EMBL" id="MFC7057958.1"/>
    </source>
</evidence>
<feature type="compositionally biased region" description="Acidic residues" evidence="1">
    <location>
        <begin position="47"/>
        <end position="65"/>
    </location>
</feature>
<feature type="region of interest" description="Disordered" evidence="1">
    <location>
        <begin position="18"/>
        <end position="67"/>
    </location>
</feature>
<evidence type="ECO:0000313" key="3">
    <source>
        <dbReference type="Proteomes" id="UP001596445"/>
    </source>
</evidence>
<name>A0ABD5VXF9_9EURY</name>
<accession>A0ABD5VXF9</accession>
<sequence length="542" mass="60815">MRRRKYIAAVGTVGASLLAGCAGSDDSDDTGDSTSTPTSGANNTDTTETETDSEKTPDEDEESEDGPLAVLDTYIEAAREQDFEALADAMHSRHPFNPDNLDESEMENVSFDFGRYQNYEREVVDESFTTDDIKQMPTVGRWFEQMDTTPAAVLDGEETVLAEVTYETTEDGNTAEQTERLVLVTEDGDWQVFVPYQEPVDVPEGEPVDDERYQIVEGVEFDAESERVRVTVSGAGDIEAEKLVVYSTSFEEESTAWSESSETLPAVNYLTSPFDPAGDEIVVAIRFEDREIVVHRESYPTAEHDGLAVLDSYIEAANSEDLDLLADAMHSQHPFNPKRLDESENVSFDFGTYQDFEREIVDESFSTDDIREMENAEFWFQNVDFTLNDAIEGEEAALAEIQYEVTENNTTVEQKDQLILLTDDGDWRVFLTYDERVVVPDDEPIDDEQYQVVDSVAFDVEKERARVNVSGVGDIEAEELVVYSTSLGEDTVFWAPESETLPSLTHVTSGFDPAGDELVVAIRFEEREIVVHRETYEPDAEN</sequence>
<dbReference type="PROSITE" id="PS51257">
    <property type="entry name" value="PROKAR_LIPOPROTEIN"/>
    <property type="match status" value="1"/>
</dbReference>
<evidence type="ECO:0000256" key="1">
    <source>
        <dbReference type="SAM" id="MobiDB-lite"/>
    </source>
</evidence>
<dbReference type="RefSeq" id="WP_267163766.1">
    <property type="nucleotide sequence ID" value="NZ_CP112972.1"/>
</dbReference>
<proteinExistence type="predicted"/>